<dbReference type="AlphaFoldDB" id="A0A941EJ67"/>
<proteinExistence type="predicted"/>
<reference evidence="1" key="1">
    <citation type="submission" date="2021-04" db="EMBL/GenBank/DDBJ databases">
        <title>Genome based classification of Actinospica acidithermotolerans sp. nov., an actinobacterium isolated from an Indonesian hot spring.</title>
        <authorList>
            <person name="Kusuma A.B."/>
            <person name="Putra K.E."/>
            <person name="Nafisah S."/>
            <person name="Loh J."/>
            <person name="Nouioui I."/>
            <person name="Goodfellow M."/>
        </authorList>
    </citation>
    <scope>NUCLEOTIDE SEQUENCE</scope>
    <source>
        <strain evidence="1">MGRD01-02</strain>
    </source>
</reference>
<protein>
    <submittedName>
        <fullName evidence="1">Uncharacterized protein</fullName>
    </submittedName>
</protein>
<evidence type="ECO:0000313" key="2">
    <source>
        <dbReference type="Proteomes" id="UP000676325"/>
    </source>
</evidence>
<dbReference type="RefSeq" id="WP_212522488.1">
    <property type="nucleotide sequence ID" value="NZ_JAGSOH010000227.1"/>
</dbReference>
<name>A0A941EJ67_9ACTN</name>
<dbReference type="EMBL" id="JAGSOH010000227">
    <property type="protein sequence ID" value="MBR7831378.1"/>
    <property type="molecule type" value="Genomic_DNA"/>
</dbReference>
<gene>
    <name evidence="1" type="ORF">KDK95_34050</name>
</gene>
<organism evidence="1 2">
    <name type="scientific">Actinospica acidithermotolerans</name>
    <dbReference type="NCBI Taxonomy" id="2828514"/>
    <lineage>
        <taxon>Bacteria</taxon>
        <taxon>Bacillati</taxon>
        <taxon>Actinomycetota</taxon>
        <taxon>Actinomycetes</taxon>
        <taxon>Catenulisporales</taxon>
        <taxon>Actinospicaceae</taxon>
        <taxon>Actinospica</taxon>
    </lineage>
</organism>
<accession>A0A941EJ67</accession>
<evidence type="ECO:0000313" key="1">
    <source>
        <dbReference type="EMBL" id="MBR7831378.1"/>
    </source>
</evidence>
<sequence>MIPEFARHIGRKERELSECIARADSLGSAMREMTDSARSENRNLSDAEAELFDEFEAEMRHLRTYIPLLRESLDADRQHAECVRGMADWNG</sequence>
<comment type="caution">
    <text evidence="1">The sequence shown here is derived from an EMBL/GenBank/DDBJ whole genome shotgun (WGS) entry which is preliminary data.</text>
</comment>
<dbReference type="Proteomes" id="UP000676325">
    <property type="component" value="Unassembled WGS sequence"/>
</dbReference>
<keyword evidence="2" id="KW-1185">Reference proteome</keyword>